<name>A0A438FJJ5_VITVI</name>
<protein>
    <submittedName>
        <fullName evidence="1">Uncharacterized protein</fullName>
    </submittedName>
</protein>
<evidence type="ECO:0000313" key="2">
    <source>
        <dbReference type="Proteomes" id="UP000288805"/>
    </source>
</evidence>
<reference evidence="1 2" key="1">
    <citation type="journal article" date="2018" name="PLoS Genet.">
        <title>Population sequencing reveals clonal diversity and ancestral inbreeding in the grapevine cultivar Chardonnay.</title>
        <authorList>
            <person name="Roach M.J."/>
            <person name="Johnson D.L."/>
            <person name="Bohlmann J."/>
            <person name="van Vuuren H.J."/>
            <person name="Jones S.J."/>
            <person name="Pretorius I.S."/>
            <person name="Schmidt S.A."/>
            <person name="Borneman A.R."/>
        </authorList>
    </citation>
    <scope>NUCLEOTIDE SEQUENCE [LARGE SCALE GENOMIC DNA]</scope>
    <source>
        <strain evidence="2">cv. Chardonnay</strain>
        <tissue evidence="1">Leaf</tissue>
    </source>
</reference>
<dbReference type="AlphaFoldDB" id="A0A438FJJ5"/>
<sequence>MSDELASTFTSIQEFMAGINRCLDQIESSHQAIHLVDIDTDETIPYASQTAQTLPLRTSYGIQFHFPDHYETIPLVVIIVPHPLVHIIDDTRLVEQYERLESRMRHIRLQDGGLTWDDRDGILIASLPTKFHMPYIERYSGIGHPKIHLKLYSIIMRANG</sequence>
<gene>
    <name evidence="1" type="ORF">CK203_088225</name>
</gene>
<dbReference type="Proteomes" id="UP000288805">
    <property type="component" value="Unassembled WGS sequence"/>
</dbReference>
<proteinExistence type="predicted"/>
<dbReference type="EMBL" id="QGNW01000868">
    <property type="protein sequence ID" value="RVW60178.1"/>
    <property type="molecule type" value="Genomic_DNA"/>
</dbReference>
<evidence type="ECO:0000313" key="1">
    <source>
        <dbReference type="EMBL" id="RVW60178.1"/>
    </source>
</evidence>
<comment type="caution">
    <text evidence="1">The sequence shown here is derived from an EMBL/GenBank/DDBJ whole genome shotgun (WGS) entry which is preliminary data.</text>
</comment>
<organism evidence="1 2">
    <name type="scientific">Vitis vinifera</name>
    <name type="common">Grape</name>
    <dbReference type="NCBI Taxonomy" id="29760"/>
    <lineage>
        <taxon>Eukaryota</taxon>
        <taxon>Viridiplantae</taxon>
        <taxon>Streptophyta</taxon>
        <taxon>Embryophyta</taxon>
        <taxon>Tracheophyta</taxon>
        <taxon>Spermatophyta</taxon>
        <taxon>Magnoliopsida</taxon>
        <taxon>eudicotyledons</taxon>
        <taxon>Gunneridae</taxon>
        <taxon>Pentapetalae</taxon>
        <taxon>rosids</taxon>
        <taxon>Vitales</taxon>
        <taxon>Vitaceae</taxon>
        <taxon>Viteae</taxon>
        <taxon>Vitis</taxon>
    </lineage>
</organism>
<accession>A0A438FJJ5</accession>